<keyword evidence="1" id="KW-0175">Coiled coil</keyword>
<accession>A0A6A6S132</accession>
<feature type="region of interest" description="Disordered" evidence="2">
    <location>
        <begin position="356"/>
        <end position="462"/>
    </location>
</feature>
<feature type="compositionally biased region" description="Polar residues" evidence="2">
    <location>
        <begin position="435"/>
        <end position="444"/>
    </location>
</feature>
<feature type="chain" id="PRO_5025587655" evidence="4">
    <location>
        <begin position="21"/>
        <end position="686"/>
    </location>
</feature>
<keyword evidence="4" id="KW-0732">Signal</keyword>
<evidence type="ECO:0000256" key="3">
    <source>
        <dbReference type="SAM" id="Phobius"/>
    </source>
</evidence>
<feature type="region of interest" description="Disordered" evidence="2">
    <location>
        <begin position="620"/>
        <end position="686"/>
    </location>
</feature>
<feature type="compositionally biased region" description="Polar residues" evidence="2">
    <location>
        <begin position="656"/>
        <end position="673"/>
    </location>
</feature>
<dbReference type="AlphaFoldDB" id="A0A6A6S132"/>
<dbReference type="Proteomes" id="UP000799753">
    <property type="component" value="Unassembled WGS sequence"/>
</dbReference>
<name>A0A6A6S132_9PLEO</name>
<evidence type="ECO:0000256" key="2">
    <source>
        <dbReference type="SAM" id="MobiDB-lite"/>
    </source>
</evidence>
<keyword evidence="3" id="KW-0812">Transmembrane</keyword>
<sequence length="686" mass="74080">MSRILMLLIVLALCTAMVTASDVPHDGEAAAAIPVVIATWYDWVVGMLSTLYIAVATLGLMFTIFTVGKESVMERHATGLQSQLTRAEFFKEKWEGRYWEYKDKLDKSEEAYTLAQKTVGELTNKKCSLEWQLSQFQNGQERASLKLRLKNQEEYRQAAQEGELKLANELAEANSKLKELDQSNYRQKWTEATVSITQHLKTADTLRQQIEQLESKIKQQEDGFTKSSAKLREKATRVEAEKRKQSETLETENKKLAAIVKKQYKDLEALKNKQAASLKRKNKEIKAMQNEVCTLKQKTKFGTAPAAAAAPMMGTPTGFPAPVAMTTAGCPSAITNQQQQNVSSSGRPTFAKQQNISTFGQPGFGQSSTPVSSGLQHNSSPFGQPAFGQSSTPVSSGLQRISSPSPFGQSTFGQSSAATPFGSQQNHPAPGPSSFRPSSNNAGTFGTPVPSNPSLKANPPPAAPSIHSYVMPTGHTMKKERPAGSLWLFNNGKDLPIRCFDNAVIKNFVDPPAGAPICRPASTLCPNIPRVLFRLSFLPFVAPKPVRRMNPVNQTSFGQQSSLGQQPTAAYGFGNTGFGRQPAGFGSHAPVASPSHFAAVTQTQQSTSAWGAMNNRPVFGQQSSPGVGSSAAFSRQQPNSSPFAPAPFGSRGFGTGQPNNNFANTGASSSLANNPDFALFLGKNNQ</sequence>
<feature type="compositionally biased region" description="Polar residues" evidence="2">
    <location>
        <begin position="356"/>
        <end position="427"/>
    </location>
</feature>
<evidence type="ECO:0000313" key="5">
    <source>
        <dbReference type="EMBL" id="KAF2640138.1"/>
    </source>
</evidence>
<keyword evidence="3" id="KW-0472">Membrane</keyword>
<gene>
    <name evidence="5" type="ORF">P280DRAFT_507690</name>
</gene>
<feature type="coiled-coil region" evidence="1">
    <location>
        <begin position="163"/>
        <end position="291"/>
    </location>
</feature>
<evidence type="ECO:0000256" key="4">
    <source>
        <dbReference type="SAM" id="SignalP"/>
    </source>
</evidence>
<protein>
    <submittedName>
        <fullName evidence="5">Uncharacterized protein</fullName>
    </submittedName>
</protein>
<feature type="transmembrane region" description="Helical" evidence="3">
    <location>
        <begin position="44"/>
        <end position="67"/>
    </location>
</feature>
<dbReference type="EMBL" id="MU006785">
    <property type="protein sequence ID" value="KAF2640138.1"/>
    <property type="molecule type" value="Genomic_DNA"/>
</dbReference>
<keyword evidence="6" id="KW-1185">Reference proteome</keyword>
<feature type="compositionally biased region" description="Polar residues" evidence="2">
    <location>
        <begin position="620"/>
        <end position="642"/>
    </location>
</feature>
<reference evidence="5" key="1">
    <citation type="journal article" date="2020" name="Stud. Mycol.">
        <title>101 Dothideomycetes genomes: a test case for predicting lifestyles and emergence of pathogens.</title>
        <authorList>
            <person name="Haridas S."/>
            <person name="Albert R."/>
            <person name="Binder M."/>
            <person name="Bloem J."/>
            <person name="Labutti K."/>
            <person name="Salamov A."/>
            <person name="Andreopoulos B."/>
            <person name="Baker S."/>
            <person name="Barry K."/>
            <person name="Bills G."/>
            <person name="Bluhm B."/>
            <person name="Cannon C."/>
            <person name="Castanera R."/>
            <person name="Culley D."/>
            <person name="Daum C."/>
            <person name="Ezra D."/>
            <person name="Gonzalez J."/>
            <person name="Henrissat B."/>
            <person name="Kuo A."/>
            <person name="Liang C."/>
            <person name="Lipzen A."/>
            <person name="Lutzoni F."/>
            <person name="Magnuson J."/>
            <person name="Mondo S."/>
            <person name="Nolan M."/>
            <person name="Ohm R."/>
            <person name="Pangilinan J."/>
            <person name="Park H.-J."/>
            <person name="Ramirez L."/>
            <person name="Alfaro M."/>
            <person name="Sun H."/>
            <person name="Tritt A."/>
            <person name="Yoshinaga Y."/>
            <person name="Zwiers L.-H."/>
            <person name="Turgeon B."/>
            <person name="Goodwin S."/>
            <person name="Spatafora J."/>
            <person name="Crous P."/>
            <person name="Grigoriev I."/>
        </authorList>
    </citation>
    <scope>NUCLEOTIDE SEQUENCE</scope>
    <source>
        <strain evidence="5">CBS 473.64</strain>
    </source>
</reference>
<keyword evidence="3" id="KW-1133">Transmembrane helix</keyword>
<evidence type="ECO:0000313" key="6">
    <source>
        <dbReference type="Proteomes" id="UP000799753"/>
    </source>
</evidence>
<proteinExistence type="predicted"/>
<feature type="signal peptide" evidence="4">
    <location>
        <begin position="1"/>
        <end position="20"/>
    </location>
</feature>
<evidence type="ECO:0000256" key="1">
    <source>
        <dbReference type="SAM" id="Coils"/>
    </source>
</evidence>
<organism evidence="5 6">
    <name type="scientific">Massarina eburnea CBS 473.64</name>
    <dbReference type="NCBI Taxonomy" id="1395130"/>
    <lineage>
        <taxon>Eukaryota</taxon>
        <taxon>Fungi</taxon>
        <taxon>Dikarya</taxon>
        <taxon>Ascomycota</taxon>
        <taxon>Pezizomycotina</taxon>
        <taxon>Dothideomycetes</taxon>
        <taxon>Pleosporomycetidae</taxon>
        <taxon>Pleosporales</taxon>
        <taxon>Massarineae</taxon>
        <taxon>Massarinaceae</taxon>
        <taxon>Massarina</taxon>
    </lineage>
</organism>